<keyword evidence="1" id="KW-1185">Reference proteome</keyword>
<sequence length="67" mass="7634">MGSTRAIGNSSDSAYDSMNERQRYSITLDFGLTRNSDACYQMDAISKEMRHTQTNMELIPVGLMKFF</sequence>
<dbReference type="WBParaSite" id="Pan_g17296.t1">
    <property type="protein sequence ID" value="Pan_g17296.t1"/>
    <property type="gene ID" value="Pan_g17296"/>
</dbReference>
<proteinExistence type="predicted"/>
<reference evidence="2" key="2">
    <citation type="submission" date="2020-10" db="UniProtKB">
        <authorList>
            <consortium name="WormBaseParasite"/>
        </authorList>
    </citation>
    <scope>IDENTIFICATION</scope>
</reference>
<reference evidence="1" key="1">
    <citation type="journal article" date="2013" name="Genetics">
        <title>The draft genome and transcriptome of Panagrellus redivivus are shaped by the harsh demands of a free-living lifestyle.</title>
        <authorList>
            <person name="Srinivasan J."/>
            <person name="Dillman A.R."/>
            <person name="Macchietto M.G."/>
            <person name="Heikkinen L."/>
            <person name="Lakso M."/>
            <person name="Fracchia K.M."/>
            <person name="Antoshechkin I."/>
            <person name="Mortazavi A."/>
            <person name="Wong G."/>
            <person name="Sternberg P.W."/>
        </authorList>
    </citation>
    <scope>NUCLEOTIDE SEQUENCE [LARGE SCALE GENOMIC DNA]</scope>
    <source>
        <strain evidence="1">MT8872</strain>
    </source>
</reference>
<dbReference type="Proteomes" id="UP000492821">
    <property type="component" value="Unassembled WGS sequence"/>
</dbReference>
<name>A0A7E4V8H4_PANRE</name>
<protein>
    <submittedName>
        <fullName evidence="2">Lipoprotein</fullName>
    </submittedName>
</protein>
<evidence type="ECO:0000313" key="1">
    <source>
        <dbReference type="Proteomes" id="UP000492821"/>
    </source>
</evidence>
<accession>A0A7E4V8H4</accession>
<organism evidence="1 2">
    <name type="scientific">Panagrellus redivivus</name>
    <name type="common">Microworm</name>
    <dbReference type="NCBI Taxonomy" id="6233"/>
    <lineage>
        <taxon>Eukaryota</taxon>
        <taxon>Metazoa</taxon>
        <taxon>Ecdysozoa</taxon>
        <taxon>Nematoda</taxon>
        <taxon>Chromadorea</taxon>
        <taxon>Rhabditida</taxon>
        <taxon>Tylenchina</taxon>
        <taxon>Panagrolaimomorpha</taxon>
        <taxon>Panagrolaimoidea</taxon>
        <taxon>Panagrolaimidae</taxon>
        <taxon>Panagrellus</taxon>
    </lineage>
</organism>
<evidence type="ECO:0000313" key="2">
    <source>
        <dbReference type="WBParaSite" id="Pan_g17296.t1"/>
    </source>
</evidence>
<dbReference type="AlphaFoldDB" id="A0A7E4V8H4"/>